<dbReference type="AlphaFoldDB" id="A0A2Z7ATZ9"/>
<accession>A0A2Z7ATZ9</accession>
<gene>
    <name evidence="2" type="ORF">F511_31559</name>
</gene>
<organism evidence="2 3">
    <name type="scientific">Dorcoceras hygrometricum</name>
    <dbReference type="NCBI Taxonomy" id="472368"/>
    <lineage>
        <taxon>Eukaryota</taxon>
        <taxon>Viridiplantae</taxon>
        <taxon>Streptophyta</taxon>
        <taxon>Embryophyta</taxon>
        <taxon>Tracheophyta</taxon>
        <taxon>Spermatophyta</taxon>
        <taxon>Magnoliopsida</taxon>
        <taxon>eudicotyledons</taxon>
        <taxon>Gunneridae</taxon>
        <taxon>Pentapetalae</taxon>
        <taxon>asterids</taxon>
        <taxon>lamiids</taxon>
        <taxon>Lamiales</taxon>
        <taxon>Gesneriaceae</taxon>
        <taxon>Didymocarpoideae</taxon>
        <taxon>Trichosporeae</taxon>
        <taxon>Loxocarpinae</taxon>
        <taxon>Dorcoceras</taxon>
    </lineage>
</organism>
<evidence type="ECO:0000313" key="2">
    <source>
        <dbReference type="EMBL" id="KZV22827.1"/>
    </source>
</evidence>
<dbReference type="EMBL" id="KV014063">
    <property type="protein sequence ID" value="KZV22827.1"/>
    <property type="molecule type" value="Genomic_DNA"/>
</dbReference>
<name>A0A2Z7ATZ9_9LAMI</name>
<keyword evidence="3" id="KW-1185">Reference proteome</keyword>
<sequence>MYPGWTLHHVETWSFGNPPEMVVRPRANPDLEESLRVCSVVLGPRVIPNLVVATGRSTSPQGDKEPTKNRNKSKANGNTSTAKSPCKNVKVDRDMLLAHEHSIAAAYNSNCKAPNEMHDARRTKPVTSSDDNGFKLVGKKAKKVKKKQPLPKICSSSVFDHITTNKPSGDGKVVVRMQDNNKRDGGPEIALVSK</sequence>
<feature type="compositionally biased region" description="Polar residues" evidence="1">
    <location>
        <begin position="74"/>
        <end position="83"/>
    </location>
</feature>
<proteinExistence type="predicted"/>
<dbReference type="Proteomes" id="UP000250235">
    <property type="component" value="Unassembled WGS sequence"/>
</dbReference>
<evidence type="ECO:0000256" key="1">
    <source>
        <dbReference type="SAM" id="MobiDB-lite"/>
    </source>
</evidence>
<reference evidence="2 3" key="1">
    <citation type="journal article" date="2015" name="Proc. Natl. Acad. Sci. U.S.A.">
        <title>The resurrection genome of Boea hygrometrica: A blueprint for survival of dehydration.</title>
        <authorList>
            <person name="Xiao L."/>
            <person name="Yang G."/>
            <person name="Zhang L."/>
            <person name="Yang X."/>
            <person name="Zhao S."/>
            <person name="Ji Z."/>
            <person name="Zhou Q."/>
            <person name="Hu M."/>
            <person name="Wang Y."/>
            <person name="Chen M."/>
            <person name="Xu Y."/>
            <person name="Jin H."/>
            <person name="Xiao X."/>
            <person name="Hu G."/>
            <person name="Bao F."/>
            <person name="Hu Y."/>
            <person name="Wan P."/>
            <person name="Li L."/>
            <person name="Deng X."/>
            <person name="Kuang T."/>
            <person name="Xiang C."/>
            <person name="Zhu J.K."/>
            <person name="Oliver M.J."/>
            <person name="He Y."/>
        </authorList>
    </citation>
    <scope>NUCLEOTIDE SEQUENCE [LARGE SCALE GENOMIC DNA]</scope>
    <source>
        <strain evidence="3">cv. XS01</strain>
    </source>
</reference>
<protein>
    <submittedName>
        <fullName evidence="2">Uncharacterized protein</fullName>
    </submittedName>
</protein>
<evidence type="ECO:0000313" key="3">
    <source>
        <dbReference type="Proteomes" id="UP000250235"/>
    </source>
</evidence>
<feature type="region of interest" description="Disordered" evidence="1">
    <location>
        <begin position="52"/>
        <end position="86"/>
    </location>
</feature>